<evidence type="ECO:0000313" key="3">
    <source>
        <dbReference type="Proteomes" id="UP000050280"/>
    </source>
</evidence>
<dbReference type="EMBL" id="LDJX01000002">
    <property type="protein sequence ID" value="KPM32352.1"/>
    <property type="molecule type" value="Genomic_DNA"/>
</dbReference>
<accession>A0A0P7AG24</accession>
<dbReference type="InterPro" id="IPR035901">
    <property type="entry name" value="GIY-YIG_endonuc_sf"/>
</dbReference>
<keyword evidence="3" id="KW-1185">Reference proteome</keyword>
<gene>
    <name evidence="2" type="ORF">I595_768</name>
</gene>
<dbReference type="AlphaFoldDB" id="A0A0P7AG24"/>
<dbReference type="Pfam" id="PF01541">
    <property type="entry name" value="GIY-YIG"/>
    <property type="match status" value="1"/>
</dbReference>
<feature type="domain" description="GIY-YIG" evidence="1">
    <location>
        <begin position="3"/>
        <end position="48"/>
    </location>
</feature>
<dbReference type="Proteomes" id="UP000050280">
    <property type="component" value="Unassembled WGS sequence"/>
</dbReference>
<comment type="caution">
    <text evidence="2">The sequence shown here is derived from an EMBL/GenBank/DDBJ whole genome shotgun (WGS) entry which is preliminary data.</text>
</comment>
<reference evidence="2 3" key="1">
    <citation type="submission" date="2015-09" db="EMBL/GenBank/DDBJ databases">
        <title>Genome sequence of the marine flavobacterium Croceitalea dokdonensis DOKDO 023 that contains proton- and sodium-pumping rhodopsins.</title>
        <authorList>
            <person name="Kwon S.-K."/>
            <person name="Lee H.K."/>
            <person name="Kwak M.-J."/>
            <person name="Kim J.F."/>
        </authorList>
    </citation>
    <scope>NUCLEOTIDE SEQUENCE [LARGE SCALE GENOMIC DNA]</scope>
    <source>
        <strain evidence="2 3">DOKDO 023</strain>
    </source>
</reference>
<evidence type="ECO:0000313" key="2">
    <source>
        <dbReference type="EMBL" id="KPM32352.1"/>
    </source>
</evidence>
<protein>
    <submittedName>
        <fullName evidence="2">Excinuclease ABC C subunit domain protein</fullName>
    </submittedName>
</protein>
<sequence length="73" mass="8708">MIYYFYALKSTVDGRIYKGISKDVAQRLKWHNEGKTKSTKGYRPWVFGVSRIGWRLRKSKEKGKILQIWNRKG</sequence>
<organism evidence="2 3">
    <name type="scientific">Croceitalea dokdonensis DOKDO 023</name>
    <dbReference type="NCBI Taxonomy" id="1300341"/>
    <lineage>
        <taxon>Bacteria</taxon>
        <taxon>Pseudomonadati</taxon>
        <taxon>Bacteroidota</taxon>
        <taxon>Flavobacteriia</taxon>
        <taxon>Flavobacteriales</taxon>
        <taxon>Flavobacteriaceae</taxon>
        <taxon>Croceitalea</taxon>
    </lineage>
</organism>
<dbReference type="Gene3D" id="3.40.1440.10">
    <property type="entry name" value="GIY-YIG endonuclease"/>
    <property type="match status" value="1"/>
</dbReference>
<dbReference type="InterPro" id="IPR000305">
    <property type="entry name" value="GIY-YIG_endonuc"/>
</dbReference>
<evidence type="ECO:0000259" key="1">
    <source>
        <dbReference type="Pfam" id="PF01541"/>
    </source>
</evidence>
<name>A0A0P7AG24_9FLAO</name>
<proteinExistence type="predicted"/>
<dbReference type="RefSeq" id="WP_245628218.1">
    <property type="nucleotide sequence ID" value="NZ_LDJX01000002.1"/>
</dbReference>
<dbReference type="SUPFAM" id="SSF82771">
    <property type="entry name" value="GIY-YIG endonuclease"/>
    <property type="match status" value="1"/>
</dbReference>